<organism evidence="1">
    <name type="scientific">Octopus bimaculoides</name>
    <name type="common">California two-spotted octopus</name>
    <dbReference type="NCBI Taxonomy" id="37653"/>
    <lineage>
        <taxon>Eukaryota</taxon>
        <taxon>Metazoa</taxon>
        <taxon>Spiralia</taxon>
        <taxon>Lophotrochozoa</taxon>
        <taxon>Mollusca</taxon>
        <taxon>Cephalopoda</taxon>
        <taxon>Coleoidea</taxon>
        <taxon>Octopodiformes</taxon>
        <taxon>Octopoda</taxon>
        <taxon>Incirrata</taxon>
        <taxon>Octopodidae</taxon>
        <taxon>Octopus</taxon>
    </lineage>
</organism>
<protein>
    <submittedName>
        <fullName evidence="1">Uncharacterized protein</fullName>
    </submittedName>
</protein>
<dbReference type="AlphaFoldDB" id="A0A0L8G0F6"/>
<evidence type="ECO:0000313" key="1">
    <source>
        <dbReference type="EMBL" id="KOF70085.1"/>
    </source>
</evidence>
<reference evidence="1" key="1">
    <citation type="submission" date="2015-07" db="EMBL/GenBank/DDBJ databases">
        <title>MeaNS - Measles Nucleotide Surveillance Program.</title>
        <authorList>
            <person name="Tran T."/>
            <person name="Druce J."/>
        </authorList>
    </citation>
    <scope>NUCLEOTIDE SEQUENCE</scope>
    <source>
        <strain evidence="1">UCB-OBI-ISO-001</strain>
        <tissue evidence="1">Gonad</tissue>
    </source>
</reference>
<name>A0A0L8G0F6_OCTBM</name>
<proteinExistence type="predicted"/>
<dbReference type="EMBL" id="KQ425021">
    <property type="protein sequence ID" value="KOF70085.1"/>
    <property type="molecule type" value="Genomic_DNA"/>
</dbReference>
<gene>
    <name evidence="1" type="ORF">OCBIM_22003519mg</name>
</gene>
<sequence>MHSSSHCRAALYTHIYNYAACNHREMPQLTAITVPLHRYYNAASAPFTSDTSFVWL</sequence>
<accession>A0A0L8G0F6</accession>